<dbReference type="EC" id="2.7.1.-" evidence="2"/>
<evidence type="ECO:0000313" key="5">
    <source>
        <dbReference type="EMBL" id="VBB30624.1"/>
    </source>
</evidence>
<name>A0A498SFY6_ACAVI</name>
<accession>A0A498SFY6</accession>
<evidence type="ECO:0000256" key="3">
    <source>
        <dbReference type="SAM" id="MobiDB-lite"/>
    </source>
</evidence>
<feature type="region of interest" description="Disordered" evidence="3">
    <location>
        <begin position="178"/>
        <end position="202"/>
    </location>
</feature>
<keyword evidence="2" id="KW-0067">ATP-binding</keyword>
<keyword evidence="2" id="KW-0547">Nucleotide-binding</keyword>
<dbReference type="Proteomes" id="UP000276991">
    <property type="component" value="Unassembled WGS sequence"/>
</dbReference>
<dbReference type="EMBL" id="UPTC01000936">
    <property type="protein sequence ID" value="VBB30624.1"/>
    <property type="molecule type" value="Genomic_DNA"/>
</dbReference>
<evidence type="ECO:0000313" key="6">
    <source>
        <dbReference type="Proteomes" id="UP000276991"/>
    </source>
</evidence>
<dbReference type="OrthoDB" id="419537at2759"/>
<dbReference type="STRING" id="6277.A0A498SFY6"/>
<dbReference type="InterPro" id="IPR043129">
    <property type="entry name" value="ATPase_NBD"/>
</dbReference>
<keyword evidence="6" id="KW-1185">Reference proteome</keyword>
<dbReference type="Pfam" id="PF03727">
    <property type="entry name" value="Hexokinase_2"/>
    <property type="match status" value="1"/>
</dbReference>
<dbReference type="GO" id="GO:0005524">
    <property type="term" value="F:ATP binding"/>
    <property type="evidence" value="ECO:0007669"/>
    <property type="project" value="UniProtKB-UniRule"/>
</dbReference>
<dbReference type="GO" id="GO:0005536">
    <property type="term" value="F:D-glucose binding"/>
    <property type="evidence" value="ECO:0007669"/>
    <property type="project" value="InterPro"/>
</dbReference>
<feature type="domain" description="Hexokinase C-terminal" evidence="4">
    <location>
        <begin position="1"/>
        <end position="172"/>
    </location>
</feature>
<dbReference type="PROSITE" id="PS51748">
    <property type="entry name" value="HEXOKINASE_2"/>
    <property type="match status" value="1"/>
</dbReference>
<keyword evidence="2" id="KW-0418">Kinase</keyword>
<dbReference type="PRINTS" id="PR00475">
    <property type="entry name" value="HEXOKINASE"/>
</dbReference>
<dbReference type="GO" id="GO:0005829">
    <property type="term" value="C:cytosol"/>
    <property type="evidence" value="ECO:0007669"/>
    <property type="project" value="TreeGrafter"/>
</dbReference>
<gene>
    <name evidence="5" type="ORF">NAV_LOCUS5415</name>
</gene>
<dbReference type="GO" id="GO:0006006">
    <property type="term" value="P:glucose metabolic process"/>
    <property type="evidence" value="ECO:0007669"/>
    <property type="project" value="TreeGrafter"/>
</dbReference>
<feature type="compositionally biased region" description="Low complexity" evidence="3">
    <location>
        <begin position="183"/>
        <end position="199"/>
    </location>
</feature>
<evidence type="ECO:0000256" key="1">
    <source>
        <dbReference type="ARBA" id="ARBA00004888"/>
    </source>
</evidence>
<dbReference type="SUPFAM" id="SSF53067">
    <property type="entry name" value="Actin-like ATPase domain"/>
    <property type="match status" value="1"/>
</dbReference>
<dbReference type="GO" id="GO:0001678">
    <property type="term" value="P:intracellular glucose homeostasis"/>
    <property type="evidence" value="ECO:0007669"/>
    <property type="project" value="InterPro"/>
</dbReference>
<dbReference type="GO" id="GO:0008865">
    <property type="term" value="F:fructokinase activity"/>
    <property type="evidence" value="ECO:0007669"/>
    <property type="project" value="TreeGrafter"/>
</dbReference>
<dbReference type="PANTHER" id="PTHR19443">
    <property type="entry name" value="HEXOKINASE"/>
    <property type="match status" value="1"/>
</dbReference>
<dbReference type="InterPro" id="IPR022673">
    <property type="entry name" value="Hexokinase_C"/>
</dbReference>
<comment type="pathway">
    <text evidence="1">Carbohydrate degradation; glycolysis; D-glyceraldehyde 3-phosphate and glycerone phosphate from D-glucose: step 1/4.</text>
</comment>
<organism evidence="5 6">
    <name type="scientific">Acanthocheilonema viteae</name>
    <name type="common">Filarial nematode worm</name>
    <name type="synonym">Dipetalonema viteae</name>
    <dbReference type="NCBI Taxonomy" id="6277"/>
    <lineage>
        <taxon>Eukaryota</taxon>
        <taxon>Metazoa</taxon>
        <taxon>Ecdysozoa</taxon>
        <taxon>Nematoda</taxon>
        <taxon>Chromadorea</taxon>
        <taxon>Rhabditida</taxon>
        <taxon>Spirurina</taxon>
        <taxon>Spiruromorpha</taxon>
        <taxon>Filarioidea</taxon>
        <taxon>Onchocercidae</taxon>
        <taxon>Acanthocheilonema</taxon>
    </lineage>
</organism>
<keyword evidence="2" id="KW-0808">Transferase</keyword>
<dbReference type="PANTHER" id="PTHR19443:SF77">
    <property type="entry name" value="PHOSPHOTRANSFERASE"/>
    <property type="match status" value="1"/>
</dbReference>
<reference evidence="5 6" key="1">
    <citation type="submission" date="2018-08" db="EMBL/GenBank/DDBJ databases">
        <authorList>
            <person name="Laetsch R D."/>
            <person name="Stevens L."/>
            <person name="Kumar S."/>
            <person name="Blaxter L. M."/>
        </authorList>
    </citation>
    <scope>NUCLEOTIDE SEQUENCE [LARGE SCALE GENOMIC DNA]</scope>
</reference>
<dbReference type="Gene3D" id="3.40.367.20">
    <property type="match status" value="1"/>
</dbReference>
<dbReference type="AlphaFoldDB" id="A0A498SFY6"/>
<keyword evidence="2" id="KW-0324">Glycolysis</keyword>
<dbReference type="InterPro" id="IPR001312">
    <property type="entry name" value="Hexokinase"/>
</dbReference>
<comment type="similarity">
    <text evidence="2">Belongs to the hexokinase family.</text>
</comment>
<dbReference type="GO" id="GO:0004340">
    <property type="term" value="F:glucokinase activity"/>
    <property type="evidence" value="ECO:0007669"/>
    <property type="project" value="TreeGrafter"/>
</dbReference>
<proteinExistence type="inferred from homology"/>
<sequence>MGEVVRVVLEKLTRARVLFNGKGSDTLFKQDSFPTKYISEILRHGLVIIQLFCKINIESFSDESGSYVHMRDILDELGIDHYSFSDMLLLREVCIVVSRRSANLGAAAIACVLNRVRKPNMVVGIDGSTYKYHPFFDFWVHDKLKELVDPGLNFKLLQTADGSGKGAALITAIISRLKKREQQPQQQPQRQPQPQQPRQHMADGHVKVAMGENVEMKGSRKQPSSMNESQKVDLMINDMPTYDSFNGEVENAMIHLSNP</sequence>
<evidence type="ECO:0000256" key="2">
    <source>
        <dbReference type="RuleBase" id="RU362007"/>
    </source>
</evidence>
<evidence type="ECO:0000259" key="4">
    <source>
        <dbReference type="Pfam" id="PF03727"/>
    </source>
</evidence>
<protein>
    <recommendedName>
        <fullName evidence="2">Phosphotransferase</fullName>
        <ecNumber evidence="2">2.7.1.-</ecNumber>
    </recommendedName>
</protein>
<dbReference type="GO" id="GO:0005739">
    <property type="term" value="C:mitochondrion"/>
    <property type="evidence" value="ECO:0007669"/>
    <property type="project" value="TreeGrafter"/>
</dbReference>
<dbReference type="GO" id="GO:0006096">
    <property type="term" value="P:glycolytic process"/>
    <property type="evidence" value="ECO:0007669"/>
    <property type="project" value="UniProtKB-KW"/>
</dbReference>